<evidence type="ECO:0000256" key="2">
    <source>
        <dbReference type="ARBA" id="ARBA00022771"/>
    </source>
</evidence>
<proteinExistence type="predicted"/>
<name>A0AAV3NVV7_LITER</name>
<keyword evidence="3" id="KW-0862">Zinc</keyword>
<evidence type="ECO:0000256" key="1">
    <source>
        <dbReference type="ARBA" id="ARBA00022723"/>
    </source>
</evidence>
<feature type="compositionally biased region" description="Low complexity" evidence="5">
    <location>
        <begin position="98"/>
        <end position="117"/>
    </location>
</feature>
<dbReference type="PANTHER" id="PTHR31717:SF81">
    <property type="entry name" value="B-BOX ZINC FINGER PROTEIN 32-LIKE"/>
    <property type="match status" value="1"/>
</dbReference>
<dbReference type="SMART" id="SM00336">
    <property type="entry name" value="BBOX"/>
    <property type="match status" value="1"/>
</dbReference>
<dbReference type="EMBL" id="BAABME010000526">
    <property type="protein sequence ID" value="GAA0143512.1"/>
    <property type="molecule type" value="Genomic_DNA"/>
</dbReference>
<evidence type="ECO:0000259" key="6">
    <source>
        <dbReference type="PROSITE" id="PS50119"/>
    </source>
</evidence>
<accession>A0AAV3NVV7</accession>
<dbReference type="GO" id="GO:0008270">
    <property type="term" value="F:zinc ion binding"/>
    <property type="evidence" value="ECO:0007669"/>
    <property type="project" value="UniProtKB-KW"/>
</dbReference>
<dbReference type="CDD" id="cd19821">
    <property type="entry name" value="Bbox1_BBX-like"/>
    <property type="match status" value="1"/>
</dbReference>
<evidence type="ECO:0000313" key="7">
    <source>
        <dbReference type="EMBL" id="GAA0143512.1"/>
    </source>
</evidence>
<dbReference type="InterPro" id="IPR049808">
    <property type="entry name" value="CONSTANS-like_Bbox1"/>
</dbReference>
<feature type="region of interest" description="Disordered" evidence="5">
    <location>
        <begin position="98"/>
        <end position="130"/>
    </location>
</feature>
<dbReference type="PROSITE" id="PS50119">
    <property type="entry name" value="ZF_BBOX"/>
    <property type="match status" value="1"/>
</dbReference>
<protein>
    <recommendedName>
        <fullName evidence="6">B box-type domain-containing protein</fullName>
    </recommendedName>
</protein>
<keyword evidence="2 4" id="KW-0863">Zinc-finger</keyword>
<gene>
    <name evidence="7" type="ORF">LIER_04180</name>
</gene>
<keyword evidence="1" id="KW-0479">Metal-binding</keyword>
<comment type="caution">
    <text evidence="7">The sequence shown here is derived from an EMBL/GenBank/DDBJ whole genome shotgun (WGS) entry which is preliminary data.</text>
</comment>
<evidence type="ECO:0000256" key="3">
    <source>
        <dbReference type="ARBA" id="ARBA00022833"/>
    </source>
</evidence>
<dbReference type="PANTHER" id="PTHR31717">
    <property type="entry name" value="ZINC FINGER PROTEIN CONSTANS-LIKE 10"/>
    <property type="match status" value="1"/>
</dbReference>
<evidence type="ECO:0000256" key="5">
    <source>
        <dbReference type="SAM" id="MobiDB-lite"/>
    </source>
</evidence>
<evidence type="ECO:0000256" key="4">
    <source>
        <dbReference type="PROSITE-ProRule" id="PRU00024"/>
    </source>
</evidence>
<dbReference type="Pfam" id="PF00643">
    <property type="entry name" value="zf-B_box"/>
    <property type="match status" value="1"/>
</dbReference>
<dbReference type="Proteomes" id="UP001454036">
    <property type="component" value="Unassembled WGS sequence"/>
</dbReference>
<feature type="region of interest" description="Disordered" evidence="5">
    <location>
        <begin position="245"/>
        <end position="266"/>
    </location>
</feature>
<reference evidence="7 8" key="1">
    <citation type="submission" date="2024-01" db="EMBL/GenBank/DDBJ databases">
        <title>The complete chloroplast genome sequence of Lithospermum erythrorhizon: insights into the phylogenetic relationship among Boraginaceae species and the maternal lineages of purple gromwells.</title>
        <authorList>
            <person name="Okada T."/>
            <person name="Watanabe K."/>
        </authorList>
    </citation>
    <scope>NUCLEOTIDE SEQUENCE [LARGE SCALE GENOMIC DNA]</scope>
</reference>
<keyword evidence="8" id="KW-1185">Reference proteome</keyword>
<feature type="compositionally biased region" description="Basic and acidic residues" evidence="5">
    <location>
        <begin position="252"/>
        <end position="266"/>
    </location>
</feature>
<feature type="domain" description="B box-type" evidence="6">
    <location>
        <begin position="2"/>
        <end position="49"/>
    </location>
</feature>
<organism evidence="7 8">
    <name type="scientific">Lithospermum erythrorhizon</name>
    <name type="common">Purple gromwell</name>
    <name type="synonym">Lithospermum officinale var. erythrorhizon</name>
    <dbReference type="NCBI Taxonomy" id="34254"/>
    <lineage>
        <taxon>Eukaryota</taxon>
        <taxon>Viridiplantae</taxon>
        <taxon>Streptophyta</taxon>
        <taxon>Embryophyta</taxon>
        <taxon>Tracheophyta</taxon>
        <taxon>Spermatophyta</taxon>
        <taxon>Magnoliopsida</taxon>
        <taxon>eudicotyledons</taxon>
        <taxon>Gunneridae</taxon>
        <taxon>Pentapetalae</taxon>
        <taxon>asterids</taxon>
        <taxon>lamiids</taxon>
        <taxon>Boraginales</taxon>
        <taxon>Boraginaceae</taxon>
        <taxon>Boraginoideae</taxon>
        <taxon>Lithospermeae</taxon>
        <taxon>Lithospermum</taxon>
    </lineage>
</organism>
<sequence>MGKQRICELCSNEVVVAYCEADSAFLCLSCDAKVHGANFLVARHIRQIICSKCQDFTGENISGVGSQAKASICPVCSPENLGSGLTYSTRDDSSLSSSSSSACVSSTHSSSSSFCGTTKKKRGGGVKSPPVAAAAVNGGQRVNWEVDSKVVGVFYHWCKRFGLNDEVAHVVVRLACNGMAICASELTILPFRVRLVASLWLGLRFSRIESLSSSQDLTQLEQITGVPAKLISTIESKIERLYRSTKKSQNHNQHDQLLKEGWDESS</sequence>
<dbReference type="InterPro" id="IPR000315">
    <property type="entry name" value="Znf_B-box"/>
</dbReference>
<dbReference type="AlphaFoldDB" id="A0AAV3NVV7"/>
<evidence type="ECO:0000313" key="8">
    <source>
        <dbReference type="Proteomes" id="UP001454036"/>
    </source>
</evidence>